<protein>
    <submittedName>
        <fullName evidence="8">NlpC/P60 family protein</fullName>
    </submittedName>
</protein>
<name>A0A9X2VG10_9PSEU</name>
<evidence type="ECO:0000313" key="9">
    <source>
        <dbReference type="Proteomes" id="UP001141259"/>
    </source>
</evidence>
<dbReference type="PANTHER" id="PTHR47359:SF3">
    <property type="entry name" value="NLP_P60 DOMAIN-CONTAINING PROTEIN-RELATED"/>
    <property type="match status" value="1"/>
</dbReference>
<keyword evidence="3" id="KW-0378">Hydrolase</keyword>
<evidence type="ECO:0000256" key="2">
    <source>
        <dbReference type="ARBA" id="ARBA00022670"/>
    </source>
</evidence>
<evidence type="ECO:0000256" key="6">
    <source>
        <dbReference type="SAM" id="SignalP"/>
    </source>
</evidence>
<dbReference type="InterPro" id="IPR038765">
    <property type="entry name" value="Papain-like_cys_pep_sf"/>
</dbReference>
<keyword evidence="2" id="KW-0645">Protease</keyword>
<dbReference type="GO" id="GO:0008234">
    <property type="term" value="F:cysteine-type peptidase activity"/>
    <property type="evidence" value="ECO:0007669"/>
    <property type="project" value="UniProtKB-KW"/>
</dbReference>
<dbReference type="Proteomes" id="UP001141259">
    <property type="component" value="Unassembled WGS sequence"/>
</dbReference>
<sequence>MLTRTSTALRRAATGLLALAFACAATGATTGSASAAEERTYQVKTTLDGRTVKDPDVAVGSRRIADVYPAGSPVTLVCQDRGPSYGGSDIWDLTDDGLWIPDAYVDTDSTGMVMGECAVPKSYPAKADLNGRTKKGGAATAPGAVVDKYRAGQSVPVDCQALSGGSIWDHTTDDLWVPDEYVKTGVTGFVKGLPRCDVDGLRPGGGDGGTNTHGRNTGPAGPTTGTRQQKVDRVIAAAKSQMGKGLLYSWGAGGKGGPSYGIHHYPDNNPANGDDYDRRGFDCSGFTLYAFWKGAGIDIGANTTAQYKSRHFVPLTQLQPGDLIFWGDGDDRNTTTHVALYLGDDQILEAAPPRDGNSVHIRGTYGRGSWTAHAVRYID</sequence>
<evidence type="ECO:0000313" key="8">
    <source>
        <dbReference type="EMBL" id="MCS7475941.1"/>
    </source>
</evidence>
<feature type="signal peptide" evidence="6">
    <location>
        <begin position="1"/>
        <end position="35"/>
    </location>
</feature>
<dbReference type="PROSITE" id="PS51257">
    <property type="entry name" value="PROKAR_LIPOPROTEIN"/>
    <property type="match status" value="1"/>
</dbReference>
<proteinExistence type="inferred from homology"/>
<feature type="compositionally biased region" description="Gly residues" evidence="5">
    <location>
        <begin position="202"/>
        <end position="211"/>
    </location>
</feature>
<feature type="chain" id="PRO_5040887506" evidence="6">
    <location>
        <begin position="36"/>
        <end position="379"/>
    </location>
</feature>
<dbReference type="AlphaFoldDB" id="A0A9X2VG10"/>
<comment type="caution">
    <text evidence="8">The sequence shown here is derived from an EMBL/GenBank/DDBJ whole genome shotgun (WGS) entry which is preliminary data.</text>
</comment>
<dbReference type="EMBL" id="JANYMP010000002">
    <property type="protein sequence ID" value="MCS7475941.1"/>
    <property type="molecule type" value="Genomic_DNA"/>
</dbReference>
<dbReference type="GO" id="GO:0006508">
    <property type="term" value="P:proteolysis"/>
    <property type="evidence" value="ECO:0007669"/>
    <property type="project" value="UniProtKB-KW"/>
</dbReference>
<accession>A0A9X2VG10</accession>
<gene>
    <name evidence="8" type="ORF">NZH93_03670</name>
</gene>
<evidence type="ECO:0000256" key="4">
    <source>
        <dbReference type="ARBA" id="ARBA00022807"/>
    </source>
</evidence>
<evidence type="ECO:0000259" key="7">
    <source>
        <dbReference type="PROSITE" id="PS51935"/>
    </source>
</evidence>
<dbReference type="PANTHER" id="PTHR47359">
    <property type="entry name" value="PEPTIDOGLYCAN DL-ENDOPEPTIDASE CWLO"/>
    <property type="match status" value="1"/>
</dbReference>
<dbReference type="SUPFAM" id="SSF54001">
    <property type="entry name" value="Cysteine proteinases"/>
    <property type="match status" value="1"/>
</dbReference>
<evidence type="ECO:0000256" key="5">
    <source>
        <dbReference type="SAM" id="MobiDB-lite"/>
    </source>
</evidence>
<dbReference type="Gene3D" id="3.90.1720.10">
    <property type="entry name" value="endopeptidase domain like (from Nostoc punctiforme)"/>
    <property type="match status" value="1"/>
</dbReference>
<comment type="similarity">
    <text evidence="1">Belongs to the peptidase C40 family.</text>
</comment>
<dbReference type="PROSITE" id="PS51935">
    <property type="entry name" value="NLPC_P60"/>
    <property type="match status" value="1"/>
</dbReference>
<keyword evidence="4" id="KW-0788">Thiol protease</keyword>
<organism evidence="8 9">
    <name type="scientific">Umezawaea endophytica</name>
    <dbReference type="NCBI Taxonomy" id="1654476"/>
    <lineage>
        <taxon>Bacteria</taxon>
        <taxon>Bacillati</taxon>
        <taxon>Actinomycetota</taxon>
        <taxon>Actinomycetes</taxon>
        <taxon>Pseudonocardiales</taxon>
        <taxon>Pseudonocardiaceae</taxon>
        <taxon>Umezawaea</taxon>
    </lineage>
</organism>
<feature type="region of interest" description="Disordered" evidence="5">
    <location>
        <begin position="200"/>
        <end position="229"/>
    </location>
</feature>
<evidence type="ECO:0000256" key="1">
    <source>
        <dbReference type="ARBA" id="ARBA00007074"/>
    </source>
</evidence>
<feature type="domain" description="NlpC/P60" evidence="7">
    <location>
        <begin position="228"/>
        <end position="379"/>
    </location>
</feature>
<dbReference type="RefSeq" id="WP_259621465.1">
    <property type="nucleotide sequence ID" value="NZ_JANYMP010000002.1"/>
</dbReference>
<evidence type="ECO:0000256" key="3">
    <source>
        <dbReference type="ARBA" id="ARBA00022801"/>
    </source>
</evidence>
<dbReference type="Pfam" id="PF00877">
    <property type="entry name" value="NLPC_P60"/>
    <property type="match status" value="1"/>
</dbReference>
<dbReference type="InterPro" id="IPR051794">
    <property type="entry name" value="PG_Endopeptidase_C40"/>
</dbReference>
<dbReference type="InterPro" id="IPR000064">
    <property type="entry name" value="NLP_P60_dom"/>
</dbReference>
<reference evidence="8" key="1">
    <citation type="submission" date="2022-08" db="EMBL/GenBank/DDBJ databases">
        <authorList>
            <person name="Tistechok S."/>
            <person name="Samborskyy M."/>
            <person name="Roman I."/>
        </authorList>
    </citation>
    <scope>NUCLEOTIDE SEQUENCE</scope>
    <source>
        <strain evidence="8">DSM 103496</strain>
    </source>
</reference>
<keyword evidence="6" id="KW-0732">Signal</keyword>
<keyword evidence="9" id="KW-1185">Reference proteome</keyword>